<evidence type="ECO:0000313" key="3">
    <source>
        <dbReference type="EMBL" id="MBB4968150.1"/>
    </source>
</evidence>
<evidence type="ECO:0000259" key="2">
    <source>
        <dbReference type="SMART" id="SM00829"/>
    </source>
</evidence>
<reference evidence="3 4" key="1">
    <citation type="submission" date="2020-08" db="EMBL/GenBank/DDBJ databases">
        <title>Sequencing the genomes of 1000 actinobacteria strains.</title>
        <authorList>
            <person name="Klenk H.-P."/>
        </authorList>
    </citation>
    <scope>NUCLEOTIDE SEQUENCE [LARGE SCALE GENOMIC DNA]</scope>
    <source>
        <strain evidence="3 4">DSM 45084</strain>
    </source>
</reference>
<evidence type="ECO:0000256" key="1">
    <source>
        <dbReference type="ARBA" id="ARBA00022857"/>
    </source>
</evidence>
<dbReference type="AlphaFoldDB" id="A0A7W7WY77"/>
<dbReference type="GO" id="GO:0003960">
    <property type="term" value="F:quinone reductase (NADPH) activity"/>
    <property type="evidence" value="ECO:0007669"/>
    <property type="project" value="UniProtKB-EC"/>
</dbReference>
<accession>A0A7W7WY77</accession>
<dbReference type="Pfam" id="PF13602">
    <property type="entry name" value="ADH_zinc_N_2"/>
    <property type="match status" value="1"/>
</dbReference>
<dbReference type="SUPFAM" id="SSF50129">
    <property type="entry name" value="GroES-like"/>
    <property type="match status" value="1"/>
</dbReference>
<dbReference type="InterPro" id="IPR036291">
    <property type="entry name" value="NAD(P)-bd_dom_sf"/>
</dbReference>
<dbReference type="SUPFAM" id="SSF51735">
    <property type="entry name" value="NAD(P)-binding Rossmann-fold domains"/>
    <property type="match status" value="1"/>
</dbReference>
<keyword evidence="1" id="KW-0521">NADP</keyword>
<evidence type="ECO:0000313" key="4">
    <source>
        <dbReference type="Proteomes" id="UP000542674"/>
    </source>
</evidence>
<dbReference type="EC" id="1.6.5.5" evidence="3"/>
<dbReference type="RefSeq" id="WP_184673432.1">
    <property type="nucleotide sequence ID" value="NZ_BAABAI010000041.1"/>
</dbReference>
<dbReference type="EMBL" id="JACHJS010000001">
    <property type="protein sequence ID" value="MBB4968150.1"/>
    <property type="molecule type" value="Genomic_DNA"/>
</dbReference>
<feature type="domain" description="Enoyl reductase (ER)" evidence="2">
    <location>
        <begin position="10"/>
        <end position="312"/>
    </location>
</feature>
<organism evidence="3 4">
    <name type="scientific">Saccharothrix violaceirubra</name>
    <dbReference type="NCBI Taxonomy" id="413306"/>
    <lineage>
        <taxon>Bacteria</taxon>
        <taxon>Bacillati</taxon>
        <taxon>Actinomycetota</taxon>
        <taxon>Actinomycetes</taxon>
        <taxon>Pseudonocardiales</taxon>
        <taxon>Pseudonocardiaceae</taxon>
        <taxon>Saccharothrix</taxon>
    </lineage>
</organism>
<protein>
    <submittedName>
        <fullName evidence="3">NADPH2:quinone reductase</fullName>
        <ecNumber evidence="3">1.6.5.5</ecNumber>
    </submittedName>
</protein>
<keyword evidence="3" id="KW-0560">Oxidoreductase</keyword>
<dbReference type="Gene3D" id="3.40.50.720">
    <property type="entry name" value="NAD(P)-binding Rossmann-like Domain"/>
    <property type="match status" value="1"/>
</dbReference>
<dbReference type="PANTHER" id="PTHR44154:SF1">
    <property type="entry name" value="QUINONE OXIDOREDUCTASE"/>
    <property type="match status" value="1"/>
</dbReference>
<comment type="caution">
    <text evidence="3">The sequence shown here is derived from an EMBL/GenBank/DDBJ whole genome shotgun (WGS) entry which is preliminary data.</text>
</comment>
<gene>
    <name evidence="3" type="ORF">F4559_005509</name>
</gene>
<sequence length="318" mass="31821">MRAVRLHAFGGPERLRFEEVPDPRPGPGRVRIAVEAAGVHPVDTALRRGDADRVPLPYVPGGEVAGRVDAVGPGVPADWLGVRVVTRLGLVGGGYASLVVREAAAVHRVPDGVGFPAAVAAVGAGAAALAALDAAAPEPDDVVLVTGAAGAVGHLVVQGAAGVGAHVVGVVGHADKRSAVLRAGAAVAVDHRHPDWADRVRAALCGREVDVVVDGVGGVLGRTAVELLCGGRVVLSGASSGTPTLLSTVDIVGRGLTVAAVRRGSVRTGEARALAAVAAGRLRPVVRVFPLSRAGSAHEAVEERTVVGKVVLVPGPAE</sequence>
<dbReference type="SMART" id="SM00829">
    <property type="entry name" value="PKS_ER"/>
    <property type="match status" value="1"/>
</dbReference>
<dbReference type="InterPro" id="IPR020843">
    <property type="entry name" value="ER"/>
</dbReference>
<dbReference type="InterPro" id="IPR013154">
    <property type="entry name" value="ADH-like_N"/>
</dbReference>
<dbReference type="PANTHER" id="PTHR44154">
    <property type="entry name" value="QUINONE OXIDOREDUCTASE"/>
    <property type="match status" value="1"/>
</dbReference>
<name>A0A7W7WY77_9PSEU</name>
<dbReference type="InterPro" id="IPR011032">
    <property type="entry name" value="GroES-like_sf"/>
</dbReference>
<dbReference type="Gene3D" id="3.90.180.10">
    <property type="entry name" value="Medium-chain alcohol dehydrogenases, catalytic domain"/>
    <property type="match status" value="1"/>
</dbReference>
<dbReference type="Proteomes" id="UP000542674">
    <property type="component" value="Unassembled WGS sequence"/>
</dbReference>
<dbReference type="InterPro" id="IPR051603">
    <property type="entry name" value="Zinc-ADH_QOR/CCCR"/>
</dbReference>
<dbReference type="Pfam" id="PF08240">
    <property type="entry name" value="ADH_N"/>
    <property type="match status" value="1"/>
</dbReference>
<keyword evidence="4" id="KW-1185">Reference proteome</keyword>
<proteinExistence type="predicted"/>